<protein>
    <submittedName>
        <fullName evidence="1">Uncharacterized protein</fullName>
    </submittedName>
</protein>
<reference evidence="1" key="1">
    <citation type="journal article" date="2021" name="Proc. Natl. Acad. Sci. U.S.A.">
        <title>A Catalog of Tens of Thousands of Viruses from Human Metagenomes Reveals Hidden Associations with Chronic Diseases.</title>
        <authorList>
            <person name="Tisza M.J."/>
            <person name="Buck C.B."/>
        </authorList>
    </citation>
    <scope>NUCLEOTIDE SEQUENCE</scope>
    <source>
        <strain evidence="1">Ctx9V1</strain>
    </source>
</reference>
<sequence length="84" mass="9702">MCRKRTLHIEMLMLRWLLDLAIVMHRDCSSLTNTDGKLTIEPTVLRLRVLKHTYLILVLLVRNGCHNALKTSSIAIFLICISRT</sequence>
<organism evidence="1">
    <name type="scientific">virus sp. ctx9V1</name>
    <dbReference type="NCBI Taxonomy" id="2828001"/>
    <lineage>
        <taxon>Viruses</taxon>
    </lineage>
</organism>
<accession>A0A8S5RCT0</accession>
<name>A0A8S5RCT0_9VIRU</name>
<evidence type="ECO:0000313" key="1">
    <source>
        <dbReference type="EMBL" id="DAE29143.1"/>
    </source>
</evidence>
<dbReference type="EMBL" id="BK059093">
    <property type="protein sequence ID" value="DAE29143.1"/>
    <property type="molecule type" value="Genomic_DNA"/>
</dbReference>
<proteinExistence type="predicted"/>